<evidence type="ECO:0000313" key="5">
    <source>
        <dbReference type="EMBL" id="RDU37522.1"/>
    </source>
</evidence>
<feature type="coiled-coil region" evidence="1">
    <location>
        <begin position="114"/>
        <end position="145"/>
    </location>
</feature>
<keyword evidence="3" id="KW-0732">Signal</keyword>
<reference evidence="5 6" key="1">
    <citation type="submission" date="2018-07" db="EMBL/GenBank/DDBJ databases">
        <title>Bacillus sp. YLB-04 draft genome sequence.</title>
        <authorList>
            <person name="Yu L."/>
            <person name="Tang X."/>
        </authorList>
    </citation>
    <scope>NUCLEOTIDE SEQUENCE [LARGE SCALE GENOMIC DNA]</scope>
    <source>
        <strain evidence="5 6">YLB-04</strain>
    </source>
</reference>
<dbReference type="RefSeq" id="WP_115451194.1">
    <property type="nucleotide sequence ID" value="NZ_QNQT01000002.1"/>
</dbReference>
<dbReference type="OrthoDB" id="1949817at2"/>
<feature type="compositionally biased region" description="Low complexity" evidence="2">
    <location>
        <begin position="314"/>
        <end position="332"/>
    </location>
</feature>
<sequence>MKKFVFTAAMAATLAFGTTASASTELEGTAGTTPDQFLYNFDQLFEDLKLLFTFDSEEEATLLMEFAKERLAEAALMTEAEKTEYVSSAVADYTKLLETAKETVSEVIADEEASDAVKEELTNKLEEAAELDESVEGQLQEEELEEAQKIIDEAYLVANVVKGFDTETVKNLRTKEFGYGEITKIISLSELSGKTIEELTAMLEEKDIDEVMADLDVTMGQVKSIVLDKKIAYLENSLAEAGENENSKQVKKLEKKLSVLTAKKERFAARDEEKKDDGQESETPAESGEGTDGEQAADNGGTPASEEQTGSAPGTAGEETSGASEEGTASTENVQTLAAASTLSKKETAAGTSSVVKKEKPAKQSPDTVKKENGTGKAAGTAKKESAPAKNEKENVKAQTPAQTAKETAEQNKKENEPEQKEKAAEEAKKPADPGQKGKETSEKAKEEKTKDEETGSSDNGQQQQKPEKEVKEEKSQKENAKQKGGK</sequence>
<feature type="compositionally biased region" description="Polar residues" evidence="2">
    <location>
        <begin position="333"/>
        <end position="343"/>
    </location>
</feature>
<feature type="signal peptide" evidence="3">
    <location>
        <begin position="1"/>
        <end position="22"/>
    </location>
</feature>
<dbReference type="Proteomes" id="UP000257144">
    <property type="component" value="Unassembled WGS sequence"/>
</dbReference>
<evidence type="ECO:0000313" key="6">
    <source>
        <dbReference type="Proteomes" id="UP000257144"/>
    </source>
</evidence>
<dbReference type="AlphaFoldDB" id="A0A3D8GT72"/>
<gene>
    <name evidence="5" type="ORF">DRW41_06670</name>
</gene>
<feature type="compositionally biased region" description="Basic and acidic residues" evidence="2">
    <location>
        <begin position="267"/>
        <end position="278"/>
    </location>
</feature>
<evidence type="ECO:0000256" key="2">
    <source>
        <dbReference type="SAM" id="MobiDB-lite"/>
    </source>
</evidence>
<feature type="compositionally biased region" description="Polar residues" evidence="2">
    <location>
        <begin position="397"/>
        <end position="406"/>
    </location>
</feature>
<proteinExistence type="predicted"/>
<evidence type="ECO:0000259" key="4">
    <source>
        <dbReference type="Pfam" id="PF18915"/>
    </source>
</evidence>
<name>A0A3D8GT72_9BACI</name>
<dbReference type="EMBL" id="QNQT01000002">
    <property type="protein sequence ID" value="RDU37522.1"/>
    <property type="molecule type" value="Genomic_DNA"/>
</dbReference>
<keyword evidence="6" id="KW-1185">Reference proteome</keyword>
<dbReference type="Pfam" id="PF18915">
    <property type="entry name" value="DUF5667"/>
    <property type="match status" value="1"/>
</dbReference>
<feature type="domain" description="DUF5667" evidence="4">
    <location>
        <begin position="31"/>
        <end position="127"/>
    </location>
</feature>
<keyword evidence="1" id="KW-0175">Coiled coil</keyword>
<evidence type="ECO:0000256" key="3">
    <source>
        <dbReference type="SAM" id="SignalP"/>
    </source>
</evidence>
<evidence type="ECO:0000256" key="1">
    <source>
        <dbReference type="SAM" id="Coils"/>
    </source>
</evidence>
<accession>A0A3D8GT72</accession>
<feature type="region of interest" description="Disordered" evidence="2">
    <location>
        <begin position="267"/>
        <end position="487"/>
    </location>
</feature>
<feature type="compositionally biased region" description="Basic and acidic residues" evidence="2">
    <location>
        <begin position="382"/>
        <end position="396"/>
    </location>
</feature>
<comment type="caution">
    <text evidence="5">The sequence shown here is derived from an EMBL/GenBank/DDBJ whole genome shotgun (WGS) entry which is preliminary data.</text>
</comment>
<protein>
    <recommendedName>
        <fullName evidence="4">DUF5667 domain-containing protein</fullName>
    </recommendedName>
</protein>
<feature type="compositionally biased region" description="Basic and acidic residues" evidence="2">
    <location>
        <begin position="356"/>
        <end position="374"/>
    </location>
</feature>
<feature type="compositionally biased region" description="Basic and acidic residues" evidence="2">
    <location>
        <begin position="407"/>
        <end position="454"/>
    </location>
</feature>
<feature type="compositionally biased region" description="Basic and acidic residues" evidence="2">
    <location>
        <begin position="466"/>
        <end position="487"/>
    </location>
</feature>
<organism evidence="5 6">
    <name type="scientific">Neobacillus piezotolerans</name>
    <dbReference type="NCBI Taxonomy" id="2259171"/>
    <lineage>
        <taxon>Bacteria</taxon>
        <taxon>Bacillati</taxon>
        <taxon>Bacillota</taxon>
        <taxon>Bacilli</taxon>
        <taxon>Bacillales</taxon>
        <taxon>Bacillaceae</taxon>
        <taxon>Neobacillus</taxon>
    </lineage>
</organism>
<feature type="chain" id="PRO_5017829719" description="DUF5667 domain-containing protein" evidence="3">
    <location>
        <begin position="23"/>
        <end position="487"/>
    </location>
</feature>
<dbReference type="InterPro" id="IPR043725">
    <property type="entry name" value="DUF5667"/>
</dbReference>